<name>A0ABC9CKM9_9POAL</name>
<sequence length="519" mass="58391">MQRLREMEENRCVADGSAVSQPGRRGAPCLGDDSSQRAQIEGYSGIYLPEVQDILCRIHSLMPTRYAARAASVSRAFLQSWRSHPDLALSNFDEVFGSKKDARPKDERTRDFITRVDGILKNHSGIGLKTFKLQIFSAKAAHFDHLDSWLRIAVTPRTEELMLDLRSTSAKYNFPCSLLSDRTGDSLQYLLLASCNFHPRIEIGCLRSLTRLHLRKVHITDGDLGCLLSNSFALELLELSDCSTIICLKIPCLKKLRHLGVLSCDSLQVVESKATNLSSLSFVVELHVRLSLGETSLIKELDRSCSNVAFYARTELPSSMPNLETLTICSIHEVVDTLPMLPSRFLHLKFLQIVLGGYKSSISDYFSLVSFLEASPSLETFILRVFPLHEEHVSVFKDPLVLRTMPEQHHVKLKRVTIINFYSAKSMVELACHILESTTSLEQLTLDTTNGVHRCSVNKSGKCSGMRWERLVEARRAFLAAQTYIKPKVPSTVEYNILEPCSKCYAVEVEPLDVKNCHI</sequence>
<evidence type="ECO:0000313" key="4">
    <source>
        <dbReference type="Proteomes" id="UP001497457"/>
    </source>
</evidence>
<feature type="compositionally biased region" description="Basic and acidic residues" evidence="1">
    <location>
        <begin position="1"/>
        <end position="12"/>
    </location>
</feature>
<protein>
    <recommendedName>
        <fullName evidence="2">At1g61320/AtMIF1 LRR domain-containing protein</fullName>
    </recommendedName>
</protein>
<gene>
    <name evidence="3" type="ORF">URODEC1_LOCUS75959</name>
</gene>
<dbReference type="InterPro" id="IPR053772">
    <property type="entry name" value="At1g61320/At1g61330-like"/>
</dbReference>
<dbReference type="AlphaFoldDB" id="A0ABC9CKM9"/>
<feature type="domain" description="At1g61320/AtMIF1 LRR" evidence="2">
    <location>
        <begin position="119"/>
        <end position="502"/>
    </location>
</feature>
<evidence type="ECO:0000259" key="2">
    <source>
        <dbReference type="Pfam" id="PF23622"/>
    </source>
</evidence>
<dbReference type="PANTHER" id="PTHR34145:SF34">
    <property type="entry name" value="OS05G0571700 PROTEIN"/>
    <property type="match status" value="1"/>
</dbReference>
<dbReference type="InterPro" id="IPR032675">
    <property type="entry name" value="LRR_dom_sf"/>
</dbReference>
<dbReference type="EMBL" id="OZ075113">
    <property type="protein sequence ID" value="CAL5021407.1"/>
    <property type="molecule type" value="Genomic_DNA"/>
</dbReference>
<keyword evidence="4" id="KW-1185">Reference proteome</keyword>
<organism evidence="3 4">
    <name type="scientific">Urochloa decumbens</name>
    <dbReference type="NCBI Taxonomy" id="240449"/>
    <lineage>
        <taxon>Eukaryota</taxon>
        <taxon>Viridiplantae</taxon>
        <taxon>Streptophyta</taxon>
        <taxon>Embryophyta</taxon>
        <taxon>Tracheophyta</taxon>
        <taxon>Spermatophyta</taxon>
        <taxon>Magnoliopsida</taxon>
        <taxon>Liliopsida</taxon>
        <taxon>Poales</taxon>
        <taxon>Poaceae</taxon>
        <taxon>PACMAD clade</taxon>
        <taxon>Panicoideae</taxon>
        <taxon>Panicodae</taxon>
        <taxon>Paniceae</taxon>
        <taxon>Melinidinae</taxon>
        <taxon>Urochloa</taxon>
    </lineage>
</organism>
<dbReference type="Gene3D" id="3.80.10.10">
    <property type="entry name" value="Ribonuclease Inhibitor"/>
    <property type="match status" value="1"/>
</dbReference>
<reference evidence="3" key="1">
    <citation type="submission" date="2024-10" db="EMBL/GenBank/DDBJ databases">
        <authorList>
            <person name="Ryan C."/>
        </authorList>
    </citation>
    <scope>NUCLEOTIDE SEQUENCE [LARGE SCALE GENOMIC DNA]</scope>
</reference>
<dbReference type="PANTHER" id="PTHR34145">
    <property type="entry name" value="OS02G0105600 PROTEIN"/>
    <property type="match status" value="1"/>
</dbReference>
<proteinExistence type="predicted"/>
<accession>A0ABC9CKM9</accession>
<feature type="region of interest" description="Disordered" evidence="1">
    <location>
        <begin position="1"/>
        <end position="33"/>
    </location>
</feature>
<dbReference type="Proteomes" id="UP001497457">
    <property type="component" value="Chromosome 3rd"/>
</dbReference>
<dbReference type="SUPFAM" id="SSF52058">
    <property type="entry name" value="L domain-like"/>
    <property type="match status" value="1"/>
</dbReference>
<evidence type="ECO:0000313" key="3">
    <source>
        <dbReference type="EMBL" id="CAL5021407.1"/>
    </source>
</evidence>
<evidence type="ECO:0000256" key="1">
    <source>
        <dbReference type="SAM" id="MobiDB-lite"/>
    </source>
</evidence>
<dbReference type="Pfam" id="PF23622">
    <property type="entry name" value="LRR_At1g61320_AtMIF1"/>
    <property type="match status" value="1"/>
</dbReference>
<dbReference type="InterPro" id="IPR055357">
    <property type="entry name" value="LRR_At1g61320_AtMIF1"/>
</dbReference>